<protein>
    <submittedName>
        <fullName evidence="3">MBL fold metallo-hydrolase</fullName>
    </submittedName>
</protein>
<name>A0A7V7UU98_9BACI</name>
<sequence length="244" mass="26796">MKLTIIGCWGGYPKMNEASSGYLLEHEGFQMLVDCGSGVLSKMQEYIQPEQLDAVILSHYHPDHNADIGVLQHARLIQGFLGKDMPELPIYAHDGDGTEFKKLTYKNITKGIKYNPNQPLTVGPFKITFMETVHPVLCYAMRFEAGGKVLVYTADTAYKDELAGFSQGADLLVAECNFYGDQDGRNAGHMNSFDGGKLANSANAGHLVLTHLPHYGKLEMLIEEAGQVFEGPISLAKTGECLHI</sequence>
<dbReference type="RefSeq" id="WP_151575282.1">
    <property type="nucleotide sequence ID" value="NZ_WBOT01000006.1"/>
</dbReference>
<dbReference type="SUPFAM" id="SSF56281">
    <property type="entry name" value="Metallo-hydrolase/oxidoreductase"/>
    <property type="match status" value="1"/>
</dbReference>
<organism evidence="3 4">
    <name type="scientific">Bacillus mesophilum</name>
    <dbReference type="NCBI Taxonomy" id="1071718"/>
    <lineage>
        <taxon>Bacteria</taxon>
        <taxon>Bacillati</taxon>
        <taxon>Bacillota</taxon>
        <taxon>Bacilli</taxon>
        <taxon>Bacillales</taxon>
        <taxon>Bacillaceae</taxon>
        <taxon>Bacillus</taxon>
    </lineage>
</organism>
<feature type="domain" description="Metallo-beta-lactamase" evidence="2">
    <location>
        <begin position="18"/>
        <end position="206"/>
    </location>
</feature>
<dbReference type="InterPro" id="IPR001279">
    <property type="entry name" value="Metallo-B-lactamas"/>
</dbReference>
<dbReference type="Pfam" id="PF12706">
    <property type="entry name" value="Lactamase_B_2"/>
    <property type="match status" value="1"/>
</dbReference>
<dbReference type="PANTHER" id="PTHR46018:SF4">
    <property type="entry name" value="METALLO-HYDROLASE YHFI-RELATED"/>
    <property type="match status" value="1"/>
</dbReference>
<dbReference type="Gene3D" id="3.60.15.10">
    <property type="entry name" value="Ribonuclease Z/Hydroxyacylglutathione hydrolase-like"/>
    <property type="match status" value="1"/>
</dbReference>
<keyword evidence="4" id="KW-1185">Reference proteome</keyword>
<dbReference type="InterPro" id="IPR036866">
    <property type="entry name" value="RibonucZ/Hydroxyglut_hydro"/>
</dbReference>
<evidence type="ECO:0000313" key="4">
    <source>
        <dbReference type="Proteomes" id="UP000441354"/>
    </source>
</evidence>
<dbReference type="OrthoDB" id="9794898at2"/>
<evidence type="ECO:0000259" key="2">
    <source>
        <dbReference type="SMART" id="SM00849"/>
    </source>
</evidence>
<gene>
    <name evidence="3" type="ORF">F7732_17195</name>
</gene>
<dbReference type="PANTHER" id="PTHR46018">
    <property type="entry name" value="ZINC PHOSPHODIESTERASE ELAC PROTEIN 1"/>
    <property type="match status" value="1"/>
</dbReference>
<proteinExistence type="predicted"/>
<dbReference type="AlphaFoldDB" id="A0A7V7UU98"/>
<comment type="caution">
    <text evidence="3">The sequence shown here is derived from an EMBL/GenBank/DDBJ whole genome shotgun (WGS) entry which is preliminary data.</text>
</comment>
<dbReference type="GO" id="GO:0042781">
    <property type="term" value="F:3'-tRNA processing endoribonuclease activity"/>
    <property type="evidence" value="ECO:0007669"/>
    <property type="project" value="TreeGrafter"/>
</dbReference>
<evidence type="ECO:0000313" key="3">
    <source>
        <dbReference type="EMBL" id="KAB2330946.1"/>
    </source>
</evidence>
<keyword evidence="3" id="KW-0378">Hydrolase</keyword>
<dbReference type="SMART" id="SM00849">
    <property type="entry name" value="Lactamase_B"/>
    <property type="match status" value="1"/>
</dbReference>
<evidence type="ECO:0000256" key="1">
    <source>
        <dbReference type="ARBA" id="ARBA00022833"/>
    </source>
</evidence>
<dbReference type="Proteomes" id="UP000441354">
    <property type="component" value="Unassembled WGS sequence"/>
</dbReference>
<reference evidence="3 4" key="1">
    <citation type="journal article" date="2014" name="Arch. Microbiol.">
        <title>Bacillus mesophilum sp. nov., strain IITR-54T, a novel 4-chlorobiphenyl dechlorinating bacterium.</title>
        <authorList>
            <person name="Manickam N."/>
            <person name="Singh N.K."/>
            <person name="Bajaj A."/>
            <person name="Kumar R.M."/>
            <person name="Kaur G."/>
            <person name="Kaur N."/>
            <person name="Bala M."/>
            <person name="Kumar A."/>
            <person name="Mayilraj S."/>
        </authorList>
    </citation>
    <scope>NUCLEOTIDE SEQUENCE [LARGE SCALE GENOMIC DNA]</scope>
    <source>
        <strain evidence="3 4">IITR-54</strain>
    </source>
</reference>
<dbReference type="CDD" id="cd07716">
    <property type="entry name" value="RNaseZ_short-form-like_MBL-fold"/>
    <property type="match status" value="1"/>
</dbReference>
<dbReference type="EMBL" id="WBOT01000006">
    <property type="protein sequence ID" value="KAB2330946.1"/>
    <property type="molecule type" value="Genomic_DNA"/>
</dbReference>
<keyword evidence="1" id="KW-0862">Zinc</keyword>
<accession>A0A7V7UU98</accession>